<accession>A0ABD2P8E3</accession>
<dbReference type="Proteomes" id="UP001516400">
    <property type="component" value="Unassembled WGS sequence"/>
</dbReference>
<dbReference type="AlphaFoldDB" id="A0ABD2P8E3"/>
<comment type="caution">
    <text evidence="1">The sequence shown here is derived from an EMBL/GenBank/DDBJ whole genome shotgun (WGS) entry which is preliminary data.</text>
</comment>
<sequence length="131" mass="14511">MRVNSEIGSRVFRHNVTAADITEEKDVLTIDNEEIPFSDAVNDVLKVHFCEDVTLSSLSETVVVARHDGEVEEVSTHMMEPCVDSHPRKRASSWKNTDTLKRDTVIAESRPVCAVIGTVTAPASSSRNKYP</sequence>
<gene>
    <name evidence="1" type="ORF">HHI36_001238</name>
</gene>
<protein>
    <submittedName>
        <fullName evidence="1">Uncharacterized protein</fullName>
    </submittedName>
</protein>
<dbReference type="EMBL" id="JABFTP020000185">
    <property type="protein sequence ID" value="KAL3286745.1"/>
    <property type="molecule type" value="Genomic_DNA"/>
</dbReference>
<organism evidence="1 2">
    <name type="scientific">Cryptolaemus montrouzieri</name>
    <dbReference type="NCBI Taxonomy" id="559131"/>
    <lineage>
        <taxon>Eukaryota</taxon>
        <taxon>Metazoa</taxon>
        <taxon>Ecdysozoa</taxon>
        <taxon>Arthropoda</taxon>
        <taxon>Hexapoda</taxon>
        <taxon>Insecta</taxon>
        <taxon>Pterygota</taxon>
        <taxon>Neoptera</taxon>
        <taxon>Endopterygota</taxon>
        <taxon>Coleoptera</taxon>
        <taxon>Polyphaga</taxon>
        <taxon>Cucujiformia</taxon>
        <taxon>Coccinelloidea</taxon>
        <taxon>Coccinellidae</taxon>
        <taxon>Scymninae</taxon>
        <taxon>Scymnini</taxon>
        <taxon>Cryptolaemus</taxon>
    </lineage>
</organism>
<evidence type="ECO:0000313" key="2">
    <source>
        <dbReference type="Proteomes" id="UP001516400"/>
    </source>
</evidence>
<evidence type="ECO:0000313" key="1">
    <source>
        <dbReference type="EMBL" id="KAL3286745.1"/>
    </source>
</evidence>
<keyword evidence="2" id="KW-1185">Reference proteome</keyword>
<name>A0ABD2P8E3_9CUCU</name>
<proteinExistence type="predicted"/>
<reference evidence="1 2" key="1">
    <citation type="journal article" date="2021" name="BMC Biol.">
        <title>Horizontally acquired antibacterial genes associated with adaptive radiation of ladybird beetles.</title>
        <authorList>
            <person name="Li H.S."/>
            <person name="Tang X.F."/>
            <person name="Huang Y.H."/>
            <person name="Xu Z.Y."/>
            <person name="Chen M.L."/>
            <person name="Du X.Y."/>
            <person name="Qiu B.Y."/>
            <person name="Chen P.T."/>
            <person name="Zhang W."/>
            <person name="Slipinski A."/>
            <person name="Escalona H.E."/>
            <person name="Waterhouse R.M."/>
            <person name="Zwick A."/>
            <person name="Pang H."/>
        </authorList>
    </citation>
    <scope>NUCLEOTIDE SEQUENCE [LARGE SCALE GENOMIC DNA]</scope>
    <source>
        <strain evidence="1">SYSU2018</strain>
    </source>
</reference>